<dbReference type="InterPro" id="IPR009000">
    <property type="entry name" value="Transl_B-barrel_sf"/>
</dbReference>
<comment type="domain">
    <text evidence="11">Consists of three domains; the N-terminal catalytic domain, the editing domain and the C-terminal C-Ala domain. The editing domain removes incorrectly charged amino acids, while the C-Ala domain, along with tRNA(Ala), serves as a bridge to cooperatively bring together the editing and aminoacylation centers thus stimulating deacylation of misacylated tRNAs.</text>
</comment>
<dbReference type="Pfam" id="PF07973">
    <property type="entry name" value="tRNA_SAD"/>
    <property type="match status" value="1"/>
</dbReference>
<dbReference type="InterPro" id="IPR002318">
    <property type="entry name" value="Ala-tRNA-lgiase_IIc"/>
</dbReference>
<comment type="function">
    <text evidence="11">Catalyzes the attachment of alanine to tRNA(Ala) in a two-step reaction: alanine is first activated by ATP to form Ala-AMP and then transferred to the acceptor end of tRNA(Ala). Also edits incorrectly charged Ser-tRNA(Ala) and Gly-tRNA(Ala) via its editing domain.</text>
</comment>
<comment type="catalytic activity">
    <reaction evidence="11">
        <text>tRNA(Ala) + L-alanine + ATP = L-alanyl-tRNA(Ala) + AMP + diphosphate</text>
        <dbReference type="Rhea" id="RHEA:12540"/>
        <dbReference type="Rhea" id="RHEA-COMP:9657"/>
        <dbReference type="Rhea" id="RHEA-COMP:9923"/>
        <dbReference type="ChEBI" id="CHEBI:30616"/>
        <dbReference type="ChEBI" id="CHEBI:33019"/>
        <dbReference type="ChEBI" id="CHEBI:57972"/>
        <dbReference type="ChEBI" id="CHEBI:78442"/>
        <dbReference type="ChEBI" id="CHEBI:78497"/>
        <dbReference type="ChEBI" id="CHEBI:456215"/>
        <dbReference type="EC" id="6.1.1.7"/>
    </reaction>
</comment>
<keyword evidence="3 11" id="KW-0436">Ligase</keyword>
<dbReference type="GO" id="GO:0004813">
    <property type="term" value="F:alanine-tRNA ligase activity"/>
    <property type="evidence" value="ECO:0007669"/>
    <property type="project" value="UniProtKB-UniRule"/>
</dbReference>
<dbReference type="InterPro" id="IPR018163">
    <property type="entry name" value="Thr/Ala-tRNA-synth_IIc_edit"/>
</dbReference>
<dbReference type="EC" id="6.1.1.7" evidence="11"/>
<dbReference type="HAMAP" id="MF_00036_B">
    <property type="entry name" value="Ala_tRNA_synth_B"/>
    <property type="match status" value="1"/>
</dbReference>
<dbReference type="SUPFAM" id="SSF50447">
    <property type="entry name" value="Translation proteins"/>
    <property type="match status" value="1"/>
</dbReference>
<dbReference type="FunFam" id="3.10.310.40:FF:000001">
    <property type="entry name" value="Alanine--tRNA ligase"/>
    <property type="match status" value="1"/>
</dbReference>
<evidence type="ECO:0000256" key="2">
    <source>
        <dbReference type="ARBA" id="ARBA00022555"/>
    </source>
</evidence>
<evidence type="ECO:0000256" key="7">
    <source>
        <dbReference type="ARBA" id="ARBA00022840"/>
    </source>
</evidence>
<dbReference type="Gene3D" id="3.30.980.10">
    <property type="entry name" value="Threonyl-trna Synthetase, Chain A, domain 2"/>
    <property type="match status" value="1"/>
</dbReference>
<dbReference type="GO" id="GO:0006419">
    <property type="term" value="P:alanyl-tRNA aminoacylation"/>
    <property type="evidence" value="ECO:0007669"/>
    <property type="project" value="UniProtKB-UniRule"/>
</dbReference>
<evidence type="ECO:0000259" key="12">
    <source>
        <dbReference type="PROSITE" id="PS50860"/>
    </source>
</evidence>
<dbReference type="SUPFAM" id="SSF55186">
    <property type="entry name" value="ThrRS/AlaRS common domain"/>
    <property type="match status" value="1"/>
</dbReference>
<accession>A0A928DQB1</accession>
<dbReference type="PANTHER" id="PTHR11777:SF9">
    <property type="entry name" value="ALANINE--TRNA LIGASE, CYTOPLASMIC"/>
    <property type="match status" value="1"/>
</dbReference>
<gene>
    <name evidence="11 13" type="primary">alaS</name>
    <name evidence="13" type="ORF">E7027_03340</name>
</gene>
<dbReference type="AlphaFoldDB" id="A0A928DQB1"/>
<evidence type="ECO:0000313" key="13">
    <source>
        <dbReference type="EMBL" id="MBE6421154.1"/>
    </source>
</evidence>
<sequence length="878" mass="96345">MFIDKEGLMKKSTEIRNGYLQFFHSKGLPVVPSSSLIPHSDPTLLFTSAGMVQFKPNFLGIDKSLKNATTCQKCVRTTDIDSVGFTERHLTFFEMLGNFSFGDYFKTEAIAWAWEYLTKVLQIPAEKLSVSIYKGGIAPRDEEAYLAWQKYVPADRIFELGEADNFWTMGPTGPCGPCSEIYYDFGDKGCTNPNCDITCNCGRYVEIWNLVFTQFDRQEDGTLNPLPHKNIDTGMGLERLCMAMQDARNVFETDLFTPLTKQAQKDLNIKGETKEEISALRIIADHVRSSSFLIAEGILPANEGRGYILRRLIRRAARYAKLMGNEKPYLYTLVPVVQGIFDGLYPEIDKNLQHIQDVLKQEEGTFLKTLVTGEEKLAALLADGVKTLPGEEAFHLHETYGFPLELTKEIAAAKGVTVDEAGYEKAKSAAQEKSRSYADEFSKEKAVILQKVENGYPVTVFVGYNDLTAPATVLALLNEQFEFVDSLSGEGYAVFNQTPFYAESGGQVGDTGCVLANGAEVARVTDTQKPLGKVFLHKVTGVLQKGQEVTLSVDAARRKRCMANHSAIHLVNAALRQVFGSTVHQSGSFVSPERFRFDYTLSKTPSAEELNKAWKIANAAAEASLPVACEERPLADADRLGAVTLLGETYADPARFVLMGGSFDKPEDKYSLELCGGTHVKNTAEVMTVLVLKEGSVSAGVRRIEGVAGYAALDYLKNVNAQADELASRLVVPAKDVFSRVNAIMDELKDVKKRFTQFREKTLAAGGVNETSFTMNNGTTLVVRNAEGAEPKELRNIADTIAQKYQQALVVVACDKDGKRSFVVKMAGKLPNTDAVTVAKMIAADLNGRAGGRPDFAQGGGEAKRPLLDLIGGLKESL</sequence>
<proteinExistence type="inferred from homology"/>
<keyword evidence="8 11" id="KW-0694">RNA-binding</keyword>
<evidence type="ECO:0000256" key="6">
    <source>
        <dbReference type="ARBA" id="ARBA00022833"/>
    </source>
</evidence>
<feature type="binding site" evidence="11">
    <location>
        <position position="675"/>
    </location>
    <ligand>
        <name>Zn(2+)</name>
        <dbReference type="ChEBI" id="CHEBI:29105"/>
    </ligand>
</feature>
<keyword evidence="11" id="KW-0963">Cytoplasm</keyword>
<evidence type="ECO:0000256" key="5">
    <source>
        <dbReference type="ARBA" id="ARBA00022741"/>
    </source>
</evidence>
<evidence type="ECO:0000256" key="4">
    <source>
        <dbReference type="ARBA" id="ARBA00022723"/>
    </source>
</evidence>
<dbReference type="InterPro" id="IPR023033">
    <property type="entry name" value="Ala_tRNA_ligase_euk/bac"/>
</dbReference>
<dbReference type="Pfam" id="PF01411">
    <property type="entry name" value="tRNA-synt_2c"/>
    <property type="match status" value="1"/>
</dbReference>
<comment type="cofactor">
    <cofactor evidence="11">
        <name>Zn(2+)</name>
        <dbReference type="ChEBI" id="CHEBI:29105"/>
    </cofactor>
    <text evidence="11">Binds 1 zinc ion per subunit.</text>
</comment>
<keyword evidence="6 11" id="KW-0862">Zinc</keyword>
<comment type="caution">
    <text evidence="13">The sequence shown here is derived from an EMBL/GenBank/DDBJ whole genome shotgun (WGS) entry which is preliminary data.</text>
</comment>
<dbReference type="Gene3D" id="3.10.310.40">
    <property type="match status" value="1"/>
</dbReference>
<dbReference type="GO" id="GO:0008270">
    <property type="term" value="F:zinc ion binding"/>
    <property type="evidence" value="ECO:0007669"/>
    <property type="project" value="UniProtKB-UniRule"/>
</dbReference>
<evidence type="ECO:0000256" key="3">
    <source>
        <dbReference type="ARBA" id="ARBA00022598"/>
    </source>
</evidence>
<comment type="similarity">
    <text evidence="1 11">Belongs to the class-II aminoacyl-tRNA synthetase family.</text>
</comment>
<evidence type="ECO:0000256" key="10">
    <source>
        <dbReference type="ARBA" id="ARBA00023146"/>
    </source>
</evidence>
<feature type="binding site" evidence="11">
    <location>
        <position position="565"/>
    </location>
    <ligand>
        <name>Zn(2+)</name>
        <dbReference type="ChEBI" id="CHEBI:29105"/>
    </ligand>
</feature>
<evidence type="ECO:0000256" key="9">
    <source>
        <dbReference type="ARBA" id="ARBA00022917"/>
    </source>
</evidence>
<evidence type="ECO:0000256" key="8">
    <source>
        <dbReference type="ARBA" id="ARBA00022884"/>
    </source>
</evidence>
<keyword evidence="10 11" id="KW-0030">Aminoacyl-tRNA synthetase</keyword>
<feature type="binding site" evidence="11">
    <location>
        <position position="569"/>
    </location>
    <ligand>
        <name>Zn(2+)</name>
        <dbReference type="ChEBI" id="CHEBI:29105"/>
    </ligand>
</feature>
<feature type="binding site" evidence="11">
    <location>
        <position position="679"/>
    </location>
    <ligand>
        <name>Zn(2+)</name>
        <dbReference type="ChEBI" id="CHEBI:29105"/>
    </ligand>
</feature>
<dbReference type="CDD" id="cd00673">
    <property type="entry name" value="AlaRS_core"/>
    <property type="match status" value="1"/>
</dbReference>
<dbReference type="InterPro" id="IPR018165">
    <property type="entry name" value="Ala-tRNA-synth_IIc_core"/>
</dbReference>
<dbReference type="InterPro" id="IPR045864">
    <property type="entry name" value="aa-tRNA-synth_II/BPL/LPL"/>
</dbReference>
<dbReference type="Pfam" id="PF02272">
    <property type="entry name" value="DHHA1"/>
    <property type="match status" value="1"/>
</dbReference>
<dbReference type="GO" id="GO:0000049">
    <property type="term" value="F:tRNA binding"/>
    <property type="evidence" value="ECO:0007669"/>
    <property type="project" value="UniProtKB-KW"/>
</dbReference>
<dbReference type="PROSITE" id="PS50860">
    <property type="entry name" value="AA_TRNA_LIGASE_II_ALA"/>
    <property type="match status" value="1"/>
</dbReference>
<dbReference type="GO" id="GO:0002161">
    <property type="term" value="F:aminoacyl-tRNA deacylase activity"/>
    <property type="evidence" value="ECO:0007669"/>
    <property type="project" value="TreeGrafter"/>
</dbReference>
<dbReference type="FunFam" id="3.30.980.10:FF:000004">
    <property type="entry name" value="Alanine--tRNA ligase, cytoplasmic"/>
    <property type="match status" value="1"/>
</dbReference>
<dbReference type="InterPro" id="IPR012947">
    <property type="entry name" value="tRNA_SAD"/>
</dbReference>
<evidence type="ECO:0000313" key="14">
    <source>
        <dbReference type="Proteomes" id="UP000725649"/>
    </source>
</evidence>
<protein>
    <recommendedName>
        <fullName evidence="11">Alanine--tRNA ligase</fullName>
        <ecNumber evidence="11">6.1.1.7</ecNumber>
    </recommendedName>
    <alternativeName>
        <fullName evidence="11">Alanyl-tRNA synthetase</fullName>
        <shortName evidence="11">AlaRS</shortName>
    </alternativeName>
</protein>
<dbReference type="SUPFAM" id="SSF101353">
    <property type="entry name" value="Putative anticodon-binding domain of alanyl-tRNA synthetase (AlaRS)"/>
    <property type="match status" value="1"/>
</dbReference>
<name>A0A928DQB1_9BACT</name>
<keyword evidence="7 11" id="KW-0067">ATP-binding</keyword>
<dbReference type="SUPFAM" id="SSF55681">
    <property type="entry name" value="Class II aaRS and biotin synthetases"/>
    <property type="match status" value="1"/>
</dbReference>
<dbReference type="Proteomes" id="UP000725649">
    <property type="component" value="Unassembled WGS sequence"/>
</dbReference>
<keyword evidence="4 11" id="KW-0479">Metal-binding</keyword>
<dbReference type="InterPro" id="IPR018162">
    <property type="entry name" value="Ala-tRNA-ligase_IIc_anticod-bd"/>
</dbReference>
<dbReference type="FunFam" id="3.30.930.10:FF:000004">
    <property type="entry name" value="Alanine--tRNA ligase"/>
    <property type="match status" value="1"/>
</dbReference>
<comment type="subcellular location">
    <subcellularLocation>
        <location evidence="11">Cytoplasm</location>
    </subcellularLocation>
</comment>
<keyword evidence="9 11" id="KW-0648">Protein biosynthesis</keyword>
<feature type="domain" description="Alanyl-transfer RNA synthetases family profile" evidence="12">
    <location>
        <begin position="10"/>
        <end position="718"/>
    </location>
</feature>
<dbReference type="PANTHER" id="PTHR11777">
    <property type="entry name" value="ALANYL-TRNA SYNTHETASE"/>
    <property type="match status" value="1"/>
</dbReference>
<dbReference type="Gene3D" id="2.40.30.130">
    <property type="match status" value="1"/>
</dbReference>
<evidence type="ECO:0000256" key="11">
    <source>
        <dbReference type="HAMAP-Rule" id="MF_00036"/>
    </source>
</evidence>
<dbReference type="SMART" id="SM00863">
    <property type="entry name" value="tRNA_SAD"/>
    <property type="match status" value="1"/>
</dbReference>
<keyword evidence="5 11" id="KW-0547">Nucleotide-binding</keyword>
<dbReference type="NCBIfam" id="TIGR00344">
    <property type="entry name" value="alaS"/>
    <property type="match status" value="1"/>
</dbReference>
<keyword evidence="2 11" id="KW-0820">tRNA-binding</keyword>
<dbReference type="EMBL" id="SUVG01000003">
    <property type="protein sequence ID" value="MBE6421154.1"/>
    <property type="molecule type" value="Genomic_DNA"/>
</dbReference>
<dbReference type="InterPro" id="IPR003156">
    <property type="entry name" value="DHHA1_dom"/>
</dbReference>
<dbReference type="InterPro" id="IPR050058">
    <property type="entry name" value="Ala-tRNA_ligase"/>
</dbReference>
<dbReference type="PRINTS" id="PR00980">
    <property type="entry name" value="TRNASYNTHALA"/>
</dbReference>
<dbReference type="InterPro" id="IPR018164">
    <property type="entry name" value="Ala-tRNA-synth_IIc_N"/>
</dbReference>
<organism evidence="13 14">
    <name type="scientific">Candidatus Avelusimicrobium gallicola</name>
    <dbReference type="NCBI Taxonomy" id="2562704"/>
    <lineage>
        <taxon>Bacteria</taxon>
        <taxon>Pseudomonadati</taxon>
        <taxon>Elusimicrobiota</taxon>
        <taxon>Elusimicrobia</taxon>
        <taxon>Elusimicrobiales</taxon>
        <taxon>Elusimicrobiaceae</taxon>
        <taxon>Candidatus Avelusimicrobium</taxon>
    </lineage>
</organism>
<reference evidence="13" key="1">
    <citation type="submission" date="2019-04" db="EMBL/GenBank/DDBJ databases">
        <title>Evolution of Biomass-Degrading Anaerobic Consortia Revealed by Metagenomics.</title>
        <authorList>
            <person name="Peng X."/>
        </authorList>
    </citation>
    <scope>NUCLEOTIDE SEQUENCE</scope>
    <source>
        <strain evidence="13">SIG66</strain>
    </source>
</reference>
<dbReference type="GO" id="GO:0005524">
    <property type="term" value="F:ATP binding"/>
    <property type="evidence" value="ECO:0007669"/>
    <property type="project" value="UniProtKB-UniRule"/>
</dbReference>
<evidence type="ECO:0000256" key="1">
    <source>
        <dbReference type="ARBA" id="ARBA00008226"/>
    </source>
</evidence>
<dbReference type="GO" id="GO:0005829">
    <property type="term" value="C:cytosol"/>
    <property type="evidence" value="ECO:0007669"/>
    <property type="project" value="TreeGrafter"/>
</dbReference>
<dbReference type="Gene3D" id="3.30.930.10">
    <property type="entry name" value="Bira Bifunctional Protein, Domain 2"/>
    <property type="match status" value="1"/>
</dbReference>